<dbReference type="Pfam" id="PF25095">
    <property type="entry name" value="C2H2-zf_KIN17"/>
    <property type="match status" value="1"/>
</dbReference>
<dbReference type="STRING" id="1569628.A0A316UUN1"/>
<dbReference type="GO" id="GO:0008270">
    <property type="term" value="F:zinc ion binding"/>
    <property type="evidence" value="ECO:0007669"/>
    <property type="project" value="UniProtKB-KW"/>
</dbReference>
<evidence type="ECO:0000256" key="4">
    <source>
        <dbReference type="ARBA" id="ARBA00022833"/>
    </source>
</evidence>
<dbReference type="SMART" id="SM01253">
    <property type="entry name" value="Kin17_mid"/>
    <property type="match status" value="1"/>
</dbReference>
<dbReference type="GO" id="GO:0005634">
    <property type="term" value="C:nucleus"/>
    <property type="evidence" value="ECO:0007669"/>
    <property type="project" value="TreeGrafter"/>
</dbReference>
<sequence>MPKAEAGSAKAIGNAMKARGLTKLRFYCQVCQKANRDEHAYKMHCESESHMRQLAIVGQNPNKVIDQFSQEFLDGFISLLSRRFGTRRIKANAVYQEYIQERHHLHMNATRWVTLTEFVKHLGKEGIVHVDENEKGFFISWVDNSPAALKRQAALQKMERQKMDDEGRQRKNLKEQIEKAKREEAAGEGSSGKAGGEDVGLRREEGEGKVKLGISLGGGGSKATVNGSKAEGASGEAGPATSPPSTSAAASSPSSSATKPAFSFGTTSAPTPFRMGANPLKAAGSGSSNPKPPLANAFKAAGSAPSSSSTTKRPEPRTMAEKIMLEEEERKKRKMSGPMPSGGPGAGMKRIRM</sequence>
<evidence type="ECO:0000313" key="8">
    <source>
        <dbReference type="Proteomes" id="UP000245884"/>
    </source>
</evidence>
<dbReference type="Proteomes" id="UP000245884">
    <property type="component" value="Unassembled WGS sequence"/>
</dbReference>
<feature type="compositionally biased region" description="Basic and acidic residues" evidence="5">
    <location>
        <begin position="195"/>
        <end position="210"/>
    </location>
</feature>
<dbReference type="AlphaFoldDB" id="A0A316UUN1"/>
<comment type="similarity">
    <text evidence="1">Belongs to the KIN17 family.</text>
</comment>
<dbReference type="InterPro" id="IPR037321">
    <property type="entry name" value="KIN17-like"/>
</dbReference>
<dbReference type="PANTHER" id="PTHR12805">
    <property type="entry name" value="KIN17 KIN, ANTIGENIC DETERMINANT OF RECA PROTEIN HOMOLOG"/>
    <property type="match status" value="1"/>
</dbReference>
<feature type="compositionally biased region" description="Basic and acidic residues" evidence="5">
    <location>
        <begin position="312"/>
        <end position="330"/>
    </location>
</feature>
<dbReference type="RefSeq" id="XP_025363628.1">
    <property type="nucleotide sequence ID" value="XM_025509084.1"/>
</dbReference>
<dbReference type="GO" id="GO:0003690">
    <property type="term" value="F:double-stranded DNA binding"/>
    <property type="evidence" value="ECO:0007669"/>
    <property type="project" value="TreeGrafter"/>
</dbReference>
<keyword evidence="3" id="KW-0863">Zinc-finger</keyword>
<dbReference type="InterPro" id="IPR036236">
    <property type="entry name" value="Znf_C2H2_sf"/>
</dbReference>
<evidence type="ECO:0000256" key="3">
    <source>
        <dbReference type="ARBA" id="ARBA00022771"/>
    </source>
</evidence>
<evidence type="ECO:0000256" key="2">
    <source>
        <dbReference type="ARBA" id="ARBA00022723"/>
    </source>
</evidence>
<proteinExistence type="inferred from homology"/>
<evidence type="ECO:0000256" key="1">
    <source>
        <dbReference type="ARBA" id="ARBA00008517"/>
    </source>
</evidence>
<evidence type="ECO:0000256" key="5">
    <source>
        <dbReference type="SAM" id="MobiDB-lite"/>
    </source>
</evidence>
<dbReference type="GeneID" id="37030907"/>
<dbReference type="Gene3D" id="1.10.10.2030">
    <property type="entry name" value="DNA/RNA-binding protein Kin17, conserved domain"/>
    <property type="match status" value="1"/>
</dbReference>
<dbReference type="EMBL" id="KZ819664">
    <property type="protein sequence ID" value="PWN29016.1"/>
    <property type="molecule type" value="Genomic_DNA"/>
</dbReference>
<dbReference type="InterPro" id="IPR019447">
    <property type="entry name" value="DNA/RNA-bd_Kin17_WH-like_dom"/>
</dbReference>
<feature type="domain" description="DNA/RNA-binding protein Kin17 WH-like" evidence="6">
    <location>
        <begin position="52"/>
        <end position="178"/>
    </location>
</feature>
<dbReference type="GO" id="GO:0006260">
    <property type="term" value="P:DNA replication"/>
    <property type="evidence" value="ECO:0007669"/>
    <property type="project" value="TreeGrafter"/>
</dbReference>
<keyword evidence="8" id="KW-1185">Reference proteome</keyword>
<feature type="compositionally biased region" description="Low complexity" evidence="5">
    <location>
        <begin position="300"/>
        <end position="309"/>
    </location>
</feature>
<organism evidence="7 8">
    <name type="scientific">Jaminaea rosea</name>
    <dbReference type="NCBI Taxonomy" id="1569628"/>
    <lineage>
        <taxon>Eukaryota</taxon>
        <taxon>Fungi</taxon>
        <taxon>Dikarya</taxon>
        <taxon>Basidiomycota</taxon>
        <taxon>Ustilaginomycotina</taxon>
        <taxon>Exobasidiomycetes</taxon>
        <taxon>Microstromatales</taxon>
        <taxon>Microstromatales incertae sedis</taxon>
        <taxon>Jaminaea</taxon>
    </lineage>
</organism>
<reference evidence="7 8" key="1">
    <citation type="journal article" date="2018" name="Mol. Biol. Evol.">
        <title>Broad Genomic Sampling Reveals a Smut Pathogenic Ancestry of the Fungal Clade Ustilaginomycotina.</title>
        <authorList>
            <person name="Kijpornyongpan T."/>
            <person name="Mondo S.J."/>
            <person name="Barry K."/>
            <person name="Sandor L."/>
            <person name="Lee J."/>
            <person name="Lipzen A."/>
            <person name="Pangilinan J."/>
            <person name="LaButti K."/>
            <person name="Hainaut M."/>
            <person name="Henrissat B."/>
            <person name="Grigoriev I.V."/>
            <person name="Spatafora J.W."/>
            <person name="Aime M.C."/>
        </authorList>
    </citation>
    <scope>NUCLEOTIDE SEQUENCE [LARGE SCALE GENOMIC DNA]</scope>
    <source>
        <strain evidence="7 8">MCA 5214</strain>
    </source>
</reference>
<protein>
    <recommendedName>
        <fullName evidence="6">DNA/RNA-binding protein Kin17 WH-like domain-containing protein</fullName>
    </recommendedName>
</protein>
<evidence type="ECO:0000313" key="7">
    <source>
        <dbReference type="EMBL" id="PWN29016.1"/>
    </source>
</evidence>
<dbReference type="SUPFAM" id="SSF57667">
    <property type="entry name" value="beta-beta-alpha zinc fingers"/>
    <property type="match status" value="1"/>
</dbReference>
<dbReference type="InterPro" id="IPR056767">
    <property type="entry name" value="C2H2-Znf_KIN17"/>
</dbReference>
<dbReference type="PANTHER" id="PTHR12805:SF0">
    <property type="entry name" value="DNA_RNA-BINDING PROTEIN KIN17"/>
    <property type="match status" value="1"/>
</dbReference>
<dbReference type="GO" id="GO:0006974">
    <property type="term" value="P:DNA damage response"/>
    <property type="evidence" value="ECO:0007669"/>
    <property type="project" value="TreeGrafter"/>
</dbReference>
<dbReference type="Pfam" id="PF10357">
    <property type="entry name" value="WH_KIN17"/>
    <property type="match status" value="1"/>
</dbReference>
<keyword evidence="2" id="KW-0479">Metal-binding</keyword>
<evidence type="ECO:0000259" key="6">
    <source>
        <dbReference type="SMART" id="SM01253"/>
    </source>
</evidence>
<feature type="compositionally biased region" description="Low complexity" evidence="5">
    <location>
        <begin position="227"/>
        <end position="261"/>
    </location>
</feature>
<accession>A0A316UUN1</accession>
<gene>
    <name evidence="7" type="ORF">BDZ90DRAFT_278411</name>
</gene>
<dbReference type="OrthoDB" id="10266249at2759"/>
<dbReference type="FunFam" id="1.10.10.2030:FF:000001">
    <property type="entry name" value="DNA/RNA-binding protein KIN17, putative"/>
    <property type="match status" value="1"/>
</dbReference>
<dbReference type="Gene3D" id="3.30.160.60">
    <property type="entry name" value="Classic Zinc Finger"/>
    <property type="match status" value="1"/>
</dbReference>
<name>A0A316UUN1_9BASI</name>
<keyword evidence="4" id="KW-0862">Zinc</keyword>
<feature type="region of interest" description="Disordered" evidence="5">
    <location>
        <begin position="178"/>
        <end position="353"/>
    </location>
</feature>
<dbReference type="InterPro" id="IPR038254">
    <property type="entry name" value="KIN17_WH-like_sf"/>
</dbReference>